<sequence>MPKNKAILYYFALTLYGFSANAAAQSCGGAPSGDVDGIWECIEYQDGTSNPYNAGPVGVWFGPAGTNSYTDTFNLETDLTLNYSFLTAQCPVTFETHFKRNSNNSLSIRVVNAYVYGTGMCNSISLSNFPWYASDTTSFSSTSSVDGAGNPGDIHPQGTGFTNFNLGNLEVGLFGSVVCTGYIEDVKFYNGNPASTPSSFLIDNNIVGTACGVSSTLKTIAHQDINVW</sequence>
<evidence type="ECO:0000313" key="2">
    <source>
        <dbReference type="EMBL" id="MCC4310568.1"/>
    </source>
</evidence>
<dbReference type="AlphaFoldDB" id="A0A9Q3URR2"/>
<dbReference type="RefSeq" id="WP_228235287.1">
    <property type="nucleotide sequence ID" value="NZ_ARXL01000012.1"/>
</dbReference>
<comment type="caution">
    <text evidence="2">The sequence shown here is derived from an EMBL/GenBank/DDBJ whole genome shotgun (WGS) entry which is preliminary data.</text>
</comment>
<dbReference type="EMBL" id="JAJGNA010000045">
    <property type="protein sequence ID" value="MCC4310568.1"/>
    <property type="molecule type" value="Genomic_DNA"/>
</dbReference>
<evidence type="ECO:0000256" key="1">
    <source>
        <dbReference type="SAM" id="SignalP"/>
    </source>
</evidence>
<feature type="signal peptide" evidence="1">
    <location>
        <begin position="1"/>
        <end position="22"/>
    </location>
</feature>
<protein>
    <submittedName>
        <fullName evidence="2">Uncharacterized protein</fullName>
    </submittedName>
</protein>
<keyword evidence="1" id="KW-0732">Signal</keyword>
<name>A0A9Q3URR2_9GAMM</name>
<keyword evidence="3" id="KW-1185">Reference proteome</keyword>
<proteinExistence type="predicted"/>
<accession>A0A9Q3URR2</accession>
<organism evidence="2 3">
    <name type="scientific">Alloalcanivorax marinus</name>
    <dbReference type="NCBI Taxonomy" id="1177169"/>
    <lineage>
        <taxon>Bacteria</taxon>
        <taxon>Pseudomonadati</taxon>
        <taxon>Pseudomonadota</taxon>
        <taxon>Gammaproteobacteria</taxon>
        <taxon>Oceanospirillales</taxon>
        <taxon>Alcanivoracaceae</taxon>
        <taxon>Alloalcanivorax</taxon>
    </lineage>
</organism>
<dbReference type="PROSITE" id="PS51257">
    <property type="entry name" value="PROKAR_LIPOPROTEIN"/>
    <property type="match status" value="1"/>
</dbReference>
<gene>
    <name evidence="2" type="ORF">LL252_18540</name>
</gene>
<reference evidence="2" key="1">
    <citation type="submission" date="2021-10" db="EMBL/GenBank/DDBJ databases">
        <title>The diversity and Nitrogen Metabolism of Culturable Nitrate-Utilizing Bacteria Within the Oxygen Minimum Zone of the Changjiang (Yangtze River)Estuary.</title>
        <authorList>
            <person name="Zhang D."/>
            <person name="Zheng J."/>
            <person name="Liu S."/>
            <person name="He W."/>
        </authorList>
    </citation>
    <scope>NUCLEOTIDE SEQUENCE</scope>
    <source>
        <strain evidence="2">FXH-223</strain>
    </source>
</reference>
<feature type="chain" id="PRO_5040221969" evidence="1">
    <location>
        <begin position="23"/>
        <end position="228"/>
    </location>
</feature>
<dbReference type="Proteomes" id="UP001108027">
    <property type="component" value="Unassembled WGS sequence"/>
</dbReference>
<evidence type="ECO:0000313" key="3">
    <source>
        <dbReference type="Proteomes" id="UP001108027"/>
    </source>
</evidence>